<sequence length="362" mass="36757">MSPRSATPTPSTVTAAGPAVVAGTDLLGALTAIRGELGDPHLPNLPLLPDRGPGADAAGRAAALLVDLPVEVGPHGWRVTARPGEDLRRSRSLLASDVNVLADLVGVEQTSARRIGVAVLGPFSLATMLDLAGGERLLADHGARRDLADSLAAGLAAQLQGLRVALPDAAVTLRVDEPALDGVLAGTVPTASGYRTLRAVDRGEVRQVLRRVVEVVRDAGATAVVLAVEVGALPLSVARDVEADGLAVPATALAVTTPSTVPDALGDYLDGGGAIVVELDTAAAGGNIRQVNDLAGQVLDPWRRLGLPAARLPQVTVTSRTPRTALTGTTASTTAPDAGRLPTLLRRLVAAADALDTTARDG</sequence>
<evidence type="ECO:0000313" key="1">
    <source>
        <dbReference type="EMBL" id="OMH27036.1"/>
    </source>
</evidence>
<protein>
    <recommendedName>
        <fullName evidence="3">Methionine synthase</fullName>
    </recommendedName>
</protein>
<reference evidence="1 2" key="1">
    <citation type="submission" date="2016-12" db="EMBL/GenBank/DDBJ databases">
        <title>Draft genome of Tersicoccus phoenicis 1P05MA.</title>
        <authorList>
            <person name="Nakajima Y."/>
            <person name="Yoshizawa S."/>
            <person name="Nakamura K."/>
            <person name="Ogura Y."/>
            <person name="Hayashi T."/>
            <person name="Kogure K."/>
        </authorList>
    </citation>
    <scope>NUCLEOTIDE SEQUENCE [LARGE SCALE GENOMIC DNA]</scope>
    <source>
        <strain evidence="1 2">1p05MA</strain>
    </source>
</reference>
<evidence type="ECO:0000313" key="2">
    <source>
        <dbReference type="Proteomes" id="UP000187085"/>
    </source>
</evidence>
<dbReference type="EMBL" id="MRDE01000017">
    <property type="protein sequence ID" value="OMH27036.1"/>
    <property type="molecule type" value="Genomic_DNA"/>
</dbReference>
<proteinExistence type="predicted"/>
<name>A0A1R1LHP2_9MICC</name>
<evidence type="ECO:0008006" key="3">
    <source>
        <dbReference type="Google" id="ProtNLM"/>
    </source>
</evidence>
<keyword evidence="2" id="KW-1185">Reference proteome</keyword>
<gene>
    <name evidence="1" type="ORF">BKD30_03860</name>
</gene>
<dbReference type="Proteomes" id="UP000187085">
    <property type="component" value="Unassembled WGS sequence"/>
</dbReference>
<comment type="caution">
    <text evidence="1">The sequence shown here is derived from an EMBL/GenBank/DDBJ whole genome shotgun (WGS) entry which is preliminary data.</text>
</comment>
<accession>A0A1R1LHP2</accession>
<dbReference type="OrthoDB" id="5242426at2"/>
<dbReference type="AlphaFoldDB" id="A0A1R1LHP2"/>
<organism evidence="1 2">
    <name type="scientific">Tersicoccus phoenicis</name>
    <dbReference type="NCBI Taxonomy" id="554083"/>
    <lineage>
        <taxon>Bacteria</taxon>
        <taxon>Bacillati</taxon>
        <taxon>Actinomycetota</taxon>
        <taxon>Actinomycetes</taxon>
        <taxon>Micrococcales</taxon>
        <taxon>Micrococcaceae</taxon>
        <taxon>Tersicoccus</taxon>
    </lineage>
</organism>
<dbReference type="STRING" id="554083.BKD30_03860"/>
<dbReference type="RefSeq" id="WP_076702292.1">
    <property type="nucleotide sequence ID" value="NZ_MRDE01000017.1"/>
</dbReference>